<accession>A0AA88GK69</accession>
<evidence type="ECO:0000259" key="2">
    <source>
        <dbReference type="Pfam" id="PF01156"/>
    </source>
</evidence>
<dbReference type="AlphaFoldDB" id="A0AA88GK69"/>
<dbReference type="RefSeq" id="XP_044548150.1">
    <property type="nucleotide sequence ID" value="XM_044694759.1"/>
</dbReference>
<reference evidence="3 4" key="1">
    <citation type="journal article" date="2018" name="BMC Genomics">
        <title>The genome of Naegleria lovaniensis, the basis for a comparative approach to unravel pathogenicity factors of the human pathogenic amoeba N. fowleri.</title>
        <authorList>
            <person name="Liechti N."/>
            <person name="Schurch N."/>
            <person name="Bruggmann R."/>
            <person name="Wittwer M."/>
        </authorList>
    </citation>
    <scope>NUCLEOTIDE SEQUENCE [LARGE SCALE GENOMIC DNA]</scope>
    <source>
        <strain evidence="3 4">ATCC 30569</strain>
    </source>
</reference>
<dbReference type="EMBL" id="PYSW02000023">
    <property type="protein sequence ID" value="KAG2382471.1"/>
    <property type="molecule type" value="Genomic_DNA"/>
</dbReference>
<keyword evidence="4" id="KW-1185">Reference proteome</keyword>
<name>A0AA88GK69_NAELO</name>
<evidence type="ECO:0000313" key="4">
    <source>
        <dbReference type="Proteomes" id="UP000816034"/>
    </source>
</evidence>
<dbReference type="GO" id="GO:0016799">
    <property type="term" value="F:hydrolase activity, hydrolyzing N-glycosyl compounds"/>
    <property type="evidence" value="ECO:0007669"/>
    <property type="project" value="InterPro"/>
</dbReference>
<comment type="similarity">
    <text evidence="1">Belongs to the IUNH family.</text>
</comment>
<dbReference type="Pfam" id="PF01156">
    <property type="entry name" value="IU_nuc_hydro"/>
    <property type="match status" value="1"/>
</dbReference>
<dbReference type="InterPro" id="IPR001910">
    <property type="entry name" value="Inosine/uridine_hydrolase_dom"/>
</dbReference>
<dbReference type="Proteomes" id="UP000816034">
    <property type="component" value="Unassembled WGS sequence"/>
</dbReference>
<protein>
    <recommendedName>
        <fullName evidence="2">Inosine/uridine-preferring nucleoside hydrolase domain-containing protein</fullName>
    </recommendedName>
</protein>
<comment type="caution">
    <text evidence="3">The sequence shown here is derived from an EMBL/GenBank/DDBJ whole genome shotgun (WGS) entry which is preliminary data.</text>
</comment>
<proteinExistence type="inferred from homology"/>
<dbReference type="InterPro" id="IPR036452">
    <property type="entry name" value="Ribo_hydro-like"/>
</dbReference>
<organism evidence="3 4">
    <name type="scientific">Naegleria lovaniensis</name>
    <name type="common">Amoeba</name>
    <dbReference type="NCBI Taxonomy" id="51637"/>
    <lineage>
        <taxon>Eukaryota</taxon>
        <taxon>Discoba</taxon>
        <taxon>Heterolobosea</taxon>
        <taxon>Tetramitia</taxon>
        <taxon>Eutetramitia</taxon>
        <taxon>Vahlkampfiidae</taxon>
        <taxon>Naegleria</taxon>
    </lineage>
</organism>
<evidence type="ECO:0000313" key="3">
    <source>
        <dbReference type="EMBL" id="KAG2382471.1"/>
    </source>
</evidence>
<feature type="domain" description="Inosine/uridine-preferring nucleoside hydrolase" evidence="2">
    <location>
        <begin position="60"/>
        <end position="387"/>
    </location>
</feature>
<gene>
    <name evidence="3" type="ORF">C9374_005051</name>
</gene>
<dbReference type="Gene3D" id="3.90.245.10">
    <property type="entry name" value="Ribonucleoside hydrolase-like"/>
    <property type="match status" value="1"/>
</dbReference>
<sequence length="397" mass="45481">MNQKPIQEDKNQDYPPMNTLQFSSSYSSFETNTNPYVSYLNSRAKSHPKDSSFPEQIPTIIDMETGDPDDYFNVIELLCHPRICVKCITVTPGTKEQISFVRCFLDEIIIECQQYVQNVDHNNDMISIIERLRNIKIGAYKPDHNKNCLGGFFTKMYPNSTDEKYLKQGSDDFGYNLMHQCWKEYGNQLMFVTGAPLSNLGTFIEKYSHEMNEQNRIGLCVIQGGFAGDNVTPHQFRLSKFAGKTKVSTYNFGGNIKAAKTVLNCPFIDKRLLVSKNVCHGVVYGKDRHMQLKERLTQLEYARTTFTSQQHLSFIGLSLIFKGMQKYLEKNQDGKKFHDVLAGCVSIEPNICIFKRVEVIEEKNQWGSKESTNSNTFVSIAANLDSFFDVMMMRGYL</sequence>
<dbReference type="SUPFAM" id="SSF53590">
    <property type="entry name" value="Nucleoside hydrolase"/>
    <property type="match status" value="1"/>
</dbReference>
<evidence type="ECO:0000256" key="1">
    <source>
        <dbReference type="ARBA" id="ARBA00009176"/>
    </source>
</evidence>
<dbReference type="GeneID" id="68097506"/>